<evidence type="ECO:0000313" key="3">
    <source>
        <dbReference type="Proteomes" id="UP000238479"/>
    </source>
</evidence>
<keyword evidence="1" id="KW-0472">Membrane</keyword>
<feature type="transmembrane region" description="Helical" evidence="1">
    <location>
        <begin position="76"/>
        <end position="95"/>
    </location>
</feature>
<evidence type="ECO:0000256" key="1">
    <source>
        <dbReference type="SAM" id="Phobius"/>
    </source>
</evidence>
<accession>A0A2P6SHW8</accession>
<dbReference type="AlphaFoldDB" id="A0A2P6SHW8"/>
<keyword evidence="1" id="KW-1133">Transmembrane helix</keyword>
<keyword evidence="3" id="KW-1185">Reference proteome</keyword>
<dbReference type="EMBL" id="PDCK01000039">
    <property type="protein sequence ID" value="PRQ58269.1"/>
    <property type="molecule type" value="Genomic_DNA"/>
</dbReference>
<name>A0A2P6SHW8_ROSCH</name>
<feature type="transmembrane region" description="Helical" evidence="1">
    <location>
        <begin position="12"/>
        <end position="35"/>
    </location>
</feature>
<organism evidence="2 3">
    <name type="scientific">Rosa chinensis</name>
    <name type="common">China rose</name>
    <dbReference type="NCBI Taxonomy" id="74649"/>
    <lineage>
        <taxon>Eukaryota</taxon>
        <taxon>Viridiplantae</taxon>
        <taxon>Streptophyta</taxon>
        <taxon>Embryophyta</taxon>
        <taxon>Tracheophyta</taxon>
        <taxon>Spermatophyta</taxon>
        <taxon>Magnoliopsida</taxon>
        <taxon>eudicotyledons</taxon>
        <taxon>Gunneridae</taxon>
        <taxon>Pentapetalae</taxon>
        <taxon>rosids</taxon>
        <taxon>fabids</taxon>
        <taxon>Rosales</taxon>
        <taxon>Rosaceae</taxon>
        <taxon>Rosoideae</taxon>
        <taxon>Rosoideae incertae sedis</taxon>
        <taxon>Rosa</taxon>
    </lineage>
</organism>
<keyword evidence="1" id="KW-0812">Transmembrane</keyword>
<comment type="caution">
    <text evidence="2">The sequence shown here is derived from an EMBL/GenBank/DDBJ whole genome shotgun (WGS) entry which is preliminary data.</text>
</comment>
<sequence length="129" mass="14433">MWLGVVHMRGMMIVVIICLLGSRNELGLIAGFLGINTPLFPSLKSALPWDNSAAQPNVGFHSCFHLRKDSEDIRRFLFCILATFGFVMNVLLLAAKSLYEYNNIFLSNIREKPIIVSRKAPDIGPHSCI</sequence>
<proteinExistence type="predicted"/>
<protein>
    <submittedName>
        <fullName evidence="2">Uncharacterized protein</fullName>
    </submittedName>
</protein>
<dbReference type="Gramene" id="PRQ58269">
    <property type="protein sequence ID" value="PRQ58269"/>
    <property type="gene ID" value="RchiOBHm_Chr1g0357441"/>
</dbReference>
<reference evidence="2 3" key="1">
    <citation type="journal article" date="2018" name="Nat. Genet.">
        <title>The Rosa genome provides new insights in the design of modern roses.</title>
        <authorList>
            <person name="Bendahmane M."/>
        </authorList>
    </citation>
    <scope>NUCLEOTIDE SEQUENCE [LARGE SCALE GENOMIC DNA]</scope>
    <source>
        <strain evidence="3">cv. Old Blush</strain>
    </source>
</reference>
<evidence type="ECO:0000313" key="2">
    <source>
        <dbReference type="EMBL" id="PRQ58269.1"/>
    </source>
</evidence>
<dbReference type="Proteomes" id="UP000238479">
    <property type="component" value="Chromosome 1"/>
</dbReference>
<gene>
    <name evidence="2" type="ORF">RchiOBHm_Chr1g0357441</name>
</gene>